<dbReference type="EnsemblMetazoa" id="AATE010552-RA">
    <property type="protein sequence ID" value="AATE010552-PA.1"/>
    <property type="gene ID" value="AATE010552"/>
</dbReference>
<reference evidence="1" key="1">
    <citation type="submission" date="2022-08" db="UniProtKB">
        <authorList>
            <consortium name="EnsemblMetazoa"/>
        </authorList>
    </citation>
    <scope>IDENTIFICATION</scope>
    <source>
        <strain evidence="1">EBRO</strain>
    </source>
</reference>
<evidence type="ECO:0000313" key="1">
    <source>
        <dbReference type="EnsemblMetazoa" id="AATE010552-PA.1"/>
    </source>
</evidence>
<proteinExistence type="predicted"/>
<dbReference type="VEuPathDB" id="VectorBase:AATE010552"/>
<name>A0A182J3A4_ANOAO</name>
<dbReference type="STRING" id="41427.A0A182J3A4"/>
<accession>A0A182J3A4</accession>
<dbReference type="AlphaFoldDB" id="A0A182J3A4"/>
<protein>
    <submittedName>
        <fullName evidence="1">Uncharacterized protein</fullName>
    </submittedName>
</protein>
<sequence length="134" mass="14487">MANVFECVVSGTGSRWMLGTLILAHLIAYNEAGGPGTMIGMALAALYAAFAGACKSGVKSLQISYIRTTHRVDFFCLFLAKWMDILALFSACAVLVRTLSSSLDAMTGGLARMYILGKWLAGVSRKRILTRLWS</sequence>
<organism evidence="1">
    <name type="scientific">Anopheles atroparvus</name>
    <name type="common">European mosquito</name>
    <dbReference type="NCBI Taxonomy" id="41427"/>
    <lineage>
        <taxon>Eukaryota</taxon>
        <taxon>Metazoa</taxon>
        <taxon>Ecdysozoa</taxon>
        <taxon>Arthropoda</taxon>
        <taxon>Hexapoda</taxon>
        <taxon>Insecta</taxon>
        <taxon>Pterygota</taxon>
        <taxon>Neoptera</taxon>
        <taxon>Endopterygota</taxon>
        <taxon>Diptera</taxon>
        <taxon>Nematocera</taxon>
        <taxon>Culicoidea</taxon>
        <taxon>Culicidae</taxon>
        <taxon>Anophelinae</taxon>
        <taxon>Anopheles</taxon>
    </lineage>
</organism>